<protein>
    <submittedName>
        <fullName evidence="1">Uncharacterized protein</fullName>
    </submittedName>
</protein>
<dbReference type="OrthoDB" id="3649979at2759"/>
<evidence type="ECO:0000313" key="1">
    <source>
        <dbReference type="EMBL" id="CZT19207.1"/>
    </source>
</evidence>
<dbReference type="GeneID" id="35600221"/>
<dbReference type="Proteomes" id="UP000225277">
    <property type="component" value="Unassembled WGS sequence"/>
</dbReference>
<gene>
    <name evidence="1" type="ORF">RCC_05053</name>
</gene>
<dbReference type="RefSeq" id="XP_023626097.1">
    <property type="nucleotide sequence ID" value="XM_023770329.1"/>
</dbReference>
<proteinExistence type="predicted"/>
<evidence type="ECO:0000313" key="2">
    <source>
        <dbReference type="Proteomes" id="UP000225277"/>
    </source>
</evidence>
<name>A0A2D3V3E3_9PEZI</name>
<sequence length="254" mass="28359">MIEHLHLRQGQGGCFKAPFLNFTPPLTRIGTHSCRTCVCVYIPLSDKKCFIAHIDAHVTFEQNEKGEARESDWLPSKEVQGPALKEFTKKILEERVPELANGDYGAKAGKVGAVVICPYRQTHQGGVAKYTTGHYIVEAVNEFFNLTHSGGGDVTAAAAHGFVVDVYENKLTLLEYRGADAADLLSFNLWNSIPEEEMTEFYKKAIRDLAPKVKEKEAGEDYGFKDVLMKGEKDWTFRLGDDGQWGVYSGRGYE</sequence>
<keyword evidence="2" id="KW-1185">Reference proteome</keyword>
<dbReference type="EMBL" id="FJUY01000007">
    <property type="protein sequence ID" value="CZT19207.1"/>
    <property type="molecule type" value="Genomic_DNA"/>
</dbReference>
<reference evidence="1 2" key="1">
    <citation type="submission" date="2016-03" db="EMBL/GenBank/DDBJ databases">
        <authorList>
            <person name="Ploux O."/>
        </authorList>
    </citation>
    <scope>NUCLEOTIDE SEQUENCE [LARGE SCALE GENOMIC DNA]</scope>
    <source>
        <strain evidence="1 2">URUG2</strain>
    </source>
</reference>
<organism evidence="1 2">
    <name type="scientific">Ramularia collo-cygni</name>
    <dbReference type="NCBI Taxonomy" id="112498"/>
    <lineage>
        <taxon>Eukaryota</taxon>
        <taxon>Fungi</taxon>
        <taxon>Dikarya</taxon>
        <taxon>Ascomycota</taxon>
        <taxon>Pezizomycotina</taxon>
        <taxon>Dothideomycetes</taxon>
        <taxon>Dothideomycetidae</taxon>
        <taxon>Mycosphaerellales</taxon>
        <taxon>Mycosphaerellaceae</taxon>
        <taxon>Ramularia</taxon>
    </lineage>
</organism>
<accession>A0A2D3V3E3</accession>
<dbReference type="AlphaFoldDB" id="A0A2D3V3E3"/>